<proteinExistence type="predicted"/>
<reference evidence="2" key="1">
    <citation type="submission" date="2018-06" db="EMBL/GenBank/DDBJ databases">
        <authorList>
            <person name="Zhirakovskaya E."/>
        </authorList>
    </citation>
    <scope>NUCLEOTIDE SEQUENCE</scope>
</reference>
<dbReference type="Pfam" id="PF17131">
    <property type="entry name" value="LolA_like"/>
    <property type="match status" value="1"/>
</dbReference>
<gene>
    <name evidence="2" type="ORF">MNBD_GAMMA22-49</name>
</gene>
<sequence length="263" mass="30246">MVLKSVTIWLLFYSNNIYADGLSAIEIVEKANGVEKVREWVARSTIKIISKNGFARTREGISFNKRQKNNDVSHRRFEFIGPADIKGTVVITHEKTNNDDMWIYLPGLNRVRRILSSSKKNSFVGSDFSYADVVSFKTSDYKHLKLNNEGCEKVNCFVIESKPKNKEVLKSYGYSKIVSWIGDVNFLTFKVQYYDEQTRLLKTQLISNYKKISGYSDKWIAKYKEMTNNQNGHMSTIDISNIKVDTGIKSTKFSASRLRQIAN</sequence>
<organism evidence="2">
    <name type="scientific">hydrothermal vent metagenome</name>
    <dbReference type="NCBI Taxonomy" id="652676"/>
    <lineage>
        <taxon>unclassified sequences</taxon>
        <taxon>metagenomes</taxon>
        <taxon>ecological metagenomes</taxon>
    </lineage>
</organism>
<accession>A0A3B1AAV9</accession>
<evidence type="ECO:0000313" key="2">
    <source>
        <dbReference type="EMBL" id="VAW95369.1"/>
    </source>
</evidence>
<protein>
    <recommendedName>
        <fullName evidence="1">Uncharacterized protein TP-0789 domain-containing protein</fullName>
    </recommendedName>
</protein>
<dbReference type="Gene3D" id="2.50.20.10">
    <property type="entry name" value="Lipoprotein localisation LolA/LolB/LppX"/>
    <property type="match status" value="1"/>
</dbReference>
<dbReference type="EMBL" id="UOFS01000022">
    <property type="protein sequence ID" value="VAW95369.1"/>
    <property type="molecule type" value="Genomic_DNA"/>
</dbReference>
<dbReference type="InterPro" id="IPR033399">
    <property type="entry name" value="TP_0789-like"/>
</dbReference>
<dbReference type="CDD" id="cd16329">
    <property type="entry name" value="LolA_like"/>
    <property type="match status" value="1"/>
</dbReference>
<evidence type="ECO:0000259" key="1">
    <source>
        <dbReference type="Pfam" id="PF17131"/>
    </source>
</evidence>
<name>A0A3B1AAV9_9ZZZZ</name>
<feature type="domain" description="Uncharacterized protein TP-0789" evidence="1">
    <location>
        <begin position="77"/>
        <end position="259"/>
    </location>
</feature>
<dbReference type="AlphaFoldDB" id="A0A3B1AAV9"/>